<dbReference type="GO" id="GO:0003684">
    <property type="term" value="F:damaged DNA binding"/>
    <property type="evidence" value="ECO:0007669"/>
    <property type="project" value="TreeGrafter"/>
</dbReference>
<dbReference type="GO" id="GO:0006303">
    <property type="term" value="P:double-strand break repair via nonhomologous end joining"/>
    <property type="evidence" value="ECO:0007669"/>
    <property type="project" value="TreeGrafter"/>
</dbReference>
<dbReference type="GO" id="GO:0036297">
    <property type="term" value="P:interstrand cross-link repair"/>
    <property type="evidence" value="ECO:0007669"/>
    <property type="project" value="TreeGrafter"/>
</dbReference>
<dbReference type="SUPFAM" id="SSF56281">
    <property type="entry name" value="Metallo-hydrolase/oxidoreductase"/>
    <property type="match status" value="1"/>
</dbReference>
<name>A0A183J3V4_9BILA</name>
<dbReference type="PANTHER" id="PTHR23240:SF26">
    <property type="entry name" value="5' EXONUCLEASE APOLLO"/>
    <property type="match status" value="1"/>
</dbReference>
<dbReference type="GO" id="GO:0000723">
    <property type="term" value="P:telomere maintenance"/>
    <property type="evidence" value="ECO:0007669"/>
    <property type="project" value="TreeGrafter"/>
</dbReference>
<dbReference type="InterPro" id="IPR001279">
    <property type="entry name" value="Metallo-B-lactamas"/>
</dbReference>
<dbReference type="InterPro" id="IPR036866">
    <property type="entry name" value="RibonucZ/Hydroxyglut_hydro"/>
</dbReference>
<dbReference type="GO" id="GO:0035312">
    <property type="term" value="F:5'-3' DNA exonuclease activity"/>
    <property type="evidence" value="ECO:0007669"/>
    <property type="project" value="TreeGrafter"/>
</dbReference>
<reference evidence="2" key="1">
    <citation type="submission" date="2016-06" db="UniProtKB">
        <authorList>
            <consortium name="WormBaseParasite"/>
        </authorList>
    </citation>
    <scope>IDENTIFICATION</scope>
</reference>
<dbReference type="WBParaSite" id="SBAD_0001091901-mRNA-1">
    <property type="protein sequence ID" value="SBAD_0001091901-mRNA-1"/>
    <property type="gene ID" value="SBAD_0001091901"/>
</dbReference>
<protein>
    <submittedName>
        <fullName evidence="2">Lactamase_B domain-containing protein</fullName>
    </submittedName>
</protein>
<evidence type="ECO:0000259" key="1">
    <source>
        <dbReference type="Pfam" id="PF00753"/>
    </source>
</evidence>
<dbReference type="AlphaFoldDB" id="A0A183J3V4"/>
<proteinExistence type="predicted"/>
<feature type="domain" description="Metallo-beta-lactamase" evidence="1">
    <location>
        <begin position="92"/>
        <end position="233"/>
    </location>
</feature>
<accession>A0A183J3V4</accession>
<organism evidence="2">
    <name type="scientific">Soboliphyme baturini</name>
    <dbReference type="NCBI Taxonomy" id="241478"/>
    <lineage>
        <taxon>Eukaryota</taxon>
        <taxon>Metazoa</taxon>
        <taxon>Ecdysozoa</taxon>
        <taxon>Nematoda</taxon>
        <taxon>Enoplea</taxon>
        <taxon>Dorylaimia</taxon>
        <taxon>Dioctophymatida</taxon>
        <taxon>Dioctophymatoidea</taxon>
        <taxon>Soboliphymatidae</taxon>
        <taxon>Soboliphyme</taxon>
    </lineage>
</organism>
<dbReference type="Pfam" id="PF00753">
    <property type="entry name" value="Lactamase_B"/>
    <property type="match status" value="1"/>
</dbReference>
<dbReference type="PANTHER" id="PTHR23240">
    <property type="entry name" value="DNA CROSS-LINK REPAIR PROTEIN PSO2/SNM1-RELATED"/>
    <property type="match status" value="1"/>
</dbReference>
<dbReference type="Gene3D" id="3.60.15.10">
    <property type="entry name" value="Ribonuclease Z/Hydroxyacylglutathione hydrolase-like"/>
    <property type="match status" value="1"/>
</dbReference>
<evidence type="ECO:0000313" key="2">
    <source>
        <dbReference type="WBParaSite" id="SBAD_0001091901-mRNA-1"/>
    </source>
</evidence>
<sequence>LRRRHFVQGCSTSSRKDSFFPSRLGALTCYIVRALACCNLSQRIGTLLLTGFLSTRRAISSMTSSYKRLPIFDAGGTTICVDYFSRQLAEKKRPVLFFLTHAHSDHTTGLSKRWKYPIYCSRVTAKLITYMFQLDNSVVCPLELDVAHVMTSDDNEPGDVMTTVTLTDANHCPGSVMFRFDGAFGRVIVTGDFRFESCSCVPESWISLPFPTREEAQRMSLDILRYRPAKYIYLVMPQTKLGKEELLVAIANSLGERILVSRERMNIARLTGIPDVFTLEESEARIRVLDLKSARSLYNSYMLSSPNVFYVPYSDHCSHAELINFLNLFNSAHSIHLSIQICSVTYLFTRLFFH</sequence>